<keyword evidence="4" id="KW-1185">Reference proteome</keyword>
<dbReference type="Pfam" id="PF20466">
    <property type="entry name" value="MmeI_TRD"/>
    <property type="match status" value="1"/>
</dbReference>
<proteinExistence type="predicted"/>
<organism evidence="3 4">
    <name type="scientific">Nannocystis pusilla</name>
    <dbReference type="NCBI Taxonomy" id="889268"/>
    <lineage>
        <taxon>Bacteria</taxon>
        <taxon>Pseudomonadati</taxon>
        <taxon>Myxococcota</taxon>
        <taxon>Polyangia</taxon>
        <taxon>Nannocystales</taxon>
        <taxon>Nannocystaceae</taxon>
        <taxon>Nannocystis</taxon>
    </lineage>
</organism>
<evidence type="ECO:0000313" key="4">
    <source>
        <dbReference type="Proteomes" id="UP001150924"/>
    </source>
</evidence>
<evidence type="ECO:0000256" key="1">
    <source>
        <dbReference type="SAM" id="MobiDB-lite"/>
    </source>
</evidence>
<dbReference type="Proteomes" id="UP001150924">
    <property type="component" value="Unassembled WGS sequence"/>
</dbReference>
<comment type="caution">
    <text evidence="3">The sequence shown here is derived from an EMBL/GenBank/DDBJ whole genome shotgun (WGS) entry which is preliminary data.</text>
</comment>
<dbReference type="InterPro" id="IPR046820">
    <property type="entry name" value="MmeI_TRD"/>
</dbReference>
<evidence type="ECO:0000259" key="2">
    <source>
        <dbReference type="Pfam" id="PF20466"/>
    </source>
</evidence>
<accession>A0A9X3EYH3</accession>
<dbReference type="EMBL" id="JAPNKE010000002">
    <property type="protein sequence ID" value="MCY1012709.1"/>
    <property type="molecule type" value="Genomic_DNA"/>
</dbReference>
<name>A0A9X3EYH3_9BACT</name>
<dbReference type="RefSeq" id="WP_267776219.1">
    <property type="nucleotide sequence ID" value="NZ_JAPNKE010000002.1"/>
</dbReference>
<evidence type="ECO:0000313" key="3">
    <source>
        <dbReference type="EMBL" id="MCY1012709.1"/>
    </source>
</evidence>
<sequence>MVRRRRGQRLDRQLDQARRRPGKKFLSWQTGDAAHSPWQTVEVERIGPSLSPATDVSAARSLRTNLAAACCYQGQTVGHDGFLVAPADARSILADAGANAAVLFPYLGGDDLLGRRDGAPSRHVIDFGERDRLAAEAFAAPFARVASAVLPARRRAAAEEQRRNAAVLRTGPRARINRHHAVFLDQWWRLSWRRGEMLAAIAGLTRYIACARVTRRPIFEFVDRRIRPSDALVVFALADDYSFGVLQSALHWQWFTARCSTLKRDYRYTSSTVWGAFPWPQIPTAAQVQQIAAAARALRQVRAAEMERHDASRRELYRSLDTPRRTPLRDAHEALDEAVRAAYDLRGDPLRFLLDLNLELAEQERAGRSIVGPGLAALSPSPELQAACTSSDCIAAA</sequence>
<dbReference type="AlphaFoldDB" id="A0A9X3EYH3"/>
<protein>
    <recommendedName>
        <fullName evidence="2">MmeI-like target recognition domain-containing protein</fullName>
    </recommendedName>
</protein>
<reference evidence="3" key="1">
    <citation type="submission" date="2022-11" db="EMBL/GenBank/DDBJ databases">
        <title>Minimal conservation of predation-associated metabolite biosynthetic gene clusters underscores biosynthetic potential of Myxococcota including descriptions for ten novel species: Archangium lansinium sp. nov., Myxococcus landrumus sp. nov., Nannocystis bai.</title>
        <authorList>
            <person name="Ahearne A."/>
            <person name="Stevens C."/>
            <person name="Phillips K."/>
        </authorList>
    </citation>
    <scope>NUCLEOTIDE SEQUENCE</scope>
    <source>
        <strain evidence="3">Na p29</strain>
    </source>
</reference>
<feature type="region of interest" description="Disordered" evidence="1">
    <location>
        <begin position="1"/>
        <end position="22"/>
    </location>
</feature>
<feature type="domain" description="MmeI-like target recognition" evidence="2">
    <location>
        <begin position="220"/>
        <end position="282"/>
    </location>
</feature>
<gene>
    <name evidence="3" type="ORF">OV079_45690</name>
</gene>
<feature type="compositionally biased region" description="Basic and acidic residues" evidence="1">
    <location>
        <begin position="8"/>
        <end position="18"/>
    </location>
</feature>